<accession>A0ACC3D9S8</accession>
<evidence type="ECO:0000313" key="2">
    <source>
        <dbReference type="Proteomes" id="UP001186974"/>
    </source>
</evidence>
<comment type="caution">
    <text evidence="1">The sequence shown here is derived from an EMBL/GenBank/DDBJ whole genome shotgun (WGS) entry which is preliminary data.</text>
</comment>
<dbReference type="Proteomes" id="UP001186974">
    <property type="component" value="Unassembled WGS sequence"/>
</dbReference>
<dbReference type="EMBL" id="JAWDJW010006631">
    <property type="protein sequence ID" value="KAK3064044.1"/>
    <property type="molecule type" value="Genomic_DNA"/>
</dbReference>
<sequence>MAGEKTWTETISDAAGNTSRAVTESVSSVSKTVQDNVNSVSNSASSKNNIHSSGGFSSDAKQMAKDAEKMKDNAMRDLDKRIGKIWEAVVRSISFVDLVNSMRLYRQRLALALLDKLCTL</sequence>
<protein>
    <submittedName>
        <fullName evidence="1">Uncharacterized protein</fullName>
    </submittedName>
</protein>
<organism evidence="1 2">
    <name type="scientific">Coniosporium uncinatum</name>
    <dbReference type="NCBI Taxonomy" id="93489"/>
    <lineage>
        <taxon>Eukaryota</taxon>
        <taxon>Fungi</taxon>
        <taxon>Dikarya</taxon>
        <taxon>Ascomycota</taxon>
        <taxon>Pezizomycotina</taxon>
        <taxon>Dothideomycetes</taxon>
        <taxon>Dothideomycetes incertae sedis</taxon>
        <taxon>Coniosporium</taxon>
    </lineage>
</organism>
<reference evidence="1" key="1">
    <citation type="submission" date="2024-09" db="EMBL/GenBank/DDBJ databases">
        <title>Black Yeasts Isolated from many extreme environments.</title>
        <authorList>
            <person name="Coleine C."/>
            <person name="Stajich J.E."/>
            <person name="Selbmann L."/>
        </authorList>
    </citation>
    <scope>NUCLEOTIDE SEQUENCE</scope>
    <source>
        <strain evidence="1">CCFEE 5737</strain>
    </source>
</reference>
<proteinExistence type="predicted"/>
<keyword evidence="2" id="KW-1185">Reference proteome</keyword>
<evidence type="ECO:0000313" key="1">
    <source>
        <dbReference type="EMBL" id="KAK3064044.1"/>
    </source>
</evidence>
<name>A0ACC3D9S8_9PEZI</name>
<gene>
    <name evidence="1" type="ORF">LTS18_010571</name>
</gene>